<evidence type="ECO:0000313" key="6">
    <source>
        <dbReference type="EMBL" id="OIN95767.1"/>
    </source>
</evidence>
<name>A0A1J4S8Z4_9BACT</name>
<dbReference type="SUPFAM" id="SSF102114">
    <property type="entry name" value="Radical SAM enzymes"/>
    <property type="match status" value="1"/>
</dbReference>
<dbReference type="Gene3D" id="3.20.20.70">
    <property type="entry name" value="Aldolase class I"/>
    <property type="match status" value="1"/>
</dbReference>
<dbReference type="Pfam" id="PF04055">
    <property type="entry name" value="Radical_SAM"/>
    <property type="match status" value="1"/>
</dbReference>
<dbReference type="EMBL" id="MNUO01000128">
    <property type="protein sequence ID" value="OIN95767.1"/>
    <property type="molecule type" value="Genomic_DNA"/>
</dbReference>
<dbReference type="PANTHER" id="PTHR43524:SF1">
    <property type="entry name" value="RADICAL SAM SUPERFAMILY PROTEIN"/>
    <property type="match status" value="1"/>
</dbReference>
<dbReference type="InterPro" id="IPR007197">
    <property type="entry name" value="rSAM"/>
</dbReference>
<dbReference type="SFLD" id="SFLDS00029">
    <property type="entry name" value="Radical_SAM"/>
    <property type="match status" value="1"/>
</dbReference>
<evidence type="ECO:0000256" key="4">
    <source>
        <dbReference type="ARBA" id="ARBA00023014"/>
    </source>
</evidence>
<evidence type="ECO:0000259" key="5">
    <source>
        <dbReference type="PROSITE" id="PS51918"/>
    </source>
</evidence>
<keyword evidence="4" id="KW-0411">Iron-sulfur</keyword>
<keyword evidence="2" id="KW-0479">Metal-binding</keyword>
<evidence type="ECO:0000313" key="7">
    <source>
        <dbReference type="Proteomes" id="UP000182278"/>
    </source>
</evidence>
<dbReference type="Proteomes" id="UP000182278">
    <property type="component" value="Unassembled WGS sequence"/>
</dbReference>
<comment type="caution">
    <text evidence="6">The sequence shown here is derived from an EMBL/GenBank/DDBJ whole genome shotgun (WGS) entry which is preliminary data.</text>
</comment>
<feature type="domain" description="Radical SAM core" evidence="5">
    <location>
        <begin position="108"/>
        <end position="313"/>
    </location>
</feature>
<organism evidence="6 7">
    <name type="scientific">Candidatus Desantisbacteria bacterium CG1_02_38_46</name>
    <dbReference type="NCBI Taxonomy" id="1817893"/>
    <lineage>
        <taxon>Bacteria</taxon>
        <taxon>Candidatus Desantisiibacteriota</taxon>
    </lineage>
</organism>
<dbReference type="AlphaFoldDB" id="A0A1J4S8Z4"/>
<reference evidence="6 7" key="1">
    <citation type="journal article" date="2016" name="Environ. Microbiol.">
        <title>Genomic resolution of a cold subsurface aquifer community provides metabolic insights for novel microbes adapted to high CO concentrations.</title>
        <authorList>
            <person name="Probst A.J."/>
            <person name="Castelle C.J."/>
            <person name="Singh A."/>
            <person name="Brown C.T."/>
            <person name="Anantharaman K."/>
            <person name="Sharon I."/>
            <person name="Hug L.A."/>
            <person name="Burstein D."/>
            <person name="Emerson J.B."/>
            <person name="Thomas B.C."/>
            <person name="Banfield J.F."/>
        </authorList>
    </citation>
    <scope>NUCLEOTIDE SEQUENCE [LARGE SCALE GENOMIC DNA]</scope>
    <source>
        <strain evidence="6">CG1_02_38_46</strain>
    </source>
</reference>
<dbReference type="GO" id="GO:0051536">
    <property type="term" value="F:iron-sulfur cluster binding"/>
    <property type="evidence" value="ECO:0007669"/>
    <property type="project" value="UniProtKB-KW"/>
</dbReference>
<dbReference type="InterPro" id="IPR058240">
    <property type="entry name" value="rSAM_sf"/>
</dbReference>
<accession>A0A1J4S8Z4</accession>
<dbReference type="PROSITE" id="PS51918">
    <property type="entry name" value="RADICAL_SAM"/>
    <property type="match status" value="1"/>
</dbReference>
<dbReference type="SMART" id="SM00729">
    <property type="entry name" value="Elp3"/>
    <property type="match status" value="1"/>
</dbReference>
<sequence>MGFGDFIGNFVKRQTVKEIVKKLPNASKENLVGLARMAEKIAALPEDKAKARIVGEMFQNDHPSLIYSKKVLGKLHPNCRDKFAVNLVTNHLLINNGIRENFRRKEGFQPPTTILISPSMKCNLRCQGCYAAEYEKEEGLSPEIIDKIIKEGKEIGCSFFTILGGEPFIYPHLFEMLEKHKDCYFQIYTNGTLLTDEAIKKLAKFGNAALMFSLEGFKKDTDERRAPGVYEKVMTAMDKVREAGILFGYSCYATKHNVETIVSDEFIDLMVQKGAFIGWYFLCMPVGKNPTTEFMPTPQQRLYLKLRRDYIRDNKPLFIIDFWNDAPFVRGCIAGRQFIHINSRGDIEPCIFIHYASHNIKTSTIKDAVKSNFFKYIKNLQPYDENLYLPCTIIDNPWVLRDAVEKTKAYPTHEGIKALVEDKKIMGELDKYASEVRALYKKVWEEDVEKGLWAFMREETRKKRTGEVVD</sequence>
<evidence type="ECO:0000256" key="2">
    <source>
        <dbReference type="ARBA" id="ARBA00022723"/>
    </source>
</evidence>
<keyword evidence="3" id="KW-0408">Iron</keyword>
<evidence type="ECO:0000256" key="3">
    <source>
        <dbReference type="ARBA" id="ARBA00023004"/>
    </source>
</evidence>
<dbReference type="GO" id="GO:0046872">
    <property type="term" value="F:metal ion binding"/>
    <property type="evidence" value="ECO:0007669"/>
    <property type="project" value="UniProtKB-KW"/>
</dbReference>
<dbReference type="STRING" id="1817893.AUJ66_08365"/>
<evidence type="ECO:0000256" key="1">
    <source>
        <dbReference type="ARBA" id="ARBA00022691"/>
    </source>
</evidence>
<proteinExistence type="predicted"/>
<dbReference type="PANTHER" id="PTHR43524">
    <property type="entry name" value="RADICAL SAM SUPERFAMILY PROTEIN"/>
    <property type="match status" value="1"/>
</dbReference>
<dbReference type="InterPro" id="IPR013785">
    <property type="entry name" value="Aldolase_TIM"/>
</dbReference>
<dbReference type="CDD" id="cd01335">
    <property type="entry name" value="Radical_SAM"/>
    <property type="match status" value="1"/>
</dbReference>
<protein>
    <recommendedName>
        <fullName evidence="5">Radical SAM core domain-containing protein</fullName>
    </recommendedName>
</protein>
<dbReference type="SFLD" id="SFLDG01067">
    <property type="entry name" value="SPASM/twitch_domain_containing"/>
    <property type="match status" value="1"/>
</dbReference>
<keyword evidence="1" id="KW-0949">S-adenosyl-L-methionine</keyword>
<dbReference type="GO" id="GO:0003824">
    <property type="term" value="F:catalytic activity"/>
    <property type="evidence" value="ECO:0007669"/>
    <property type="project" value="InterPro"/>
</dbReference>
<gene>
    <name evidence="6" type="ORF">AUJ66_08365</name>
</gene>
<dbReference type="InterPro" id="IPR006638">
    <property type="entry name" value="Elp3/MiaA/NifB-like_rSAM"/>
</dbReference>